<organism evidence="1 2">
    <name type="scientific">Vibrio ponticus</name>
    <dbReference type="NCBI Taxonomy" id="265668"/>
    <lineage>
        <taxon>Bacteria</taxon>
        <taxon>Pseudomonadati</taxon>
        <taxon>Pseudomonadota</taxon>
        <taxon>Gammaproteobacteria</taxon>
        <taxon>Vibrionales</taxon>
        <taxon>Vibrionaceae</taxon>
        <taxon>Vibrio</taxon>
    </lineage>
</organism>
<dbReference type="Proteomes" id="UP000278792">
    <property type="component" value="Unassembled WGS sequence"/>
</dbReference>
<dbReference type="EMBL" id="RKIK01000017">
    <property type="protein sequence ID" value="ROV60732.1"/>
    <property type="molecule type" value="Genomic_DNA"/>
</dbReference>
<reference evidence="1 2" key="1">
    <citation type="submission" date="2018-11" db="EMBL/GenBank/DDBJ databases">
        <title>Vibrio ponticus strain CAIM 1751 pathogenic for the snapper Lutjanus guttatus.</title>
        <authorList>
            <person name="Soto-Rodriguez S."/>
            <person name="Lozano-Olvera R."/>
            <person name="Gomez-Gil B."/>
        </authorList>
    </citation>
    <scope>NUCLEOTIDE SEQUENCE [LARGE SCALE GENOMIC DNA]</scope>
    <source>
        <strain evidence="1 2">CAIM 1751</strain>
    </source>
</reference>
<dbReference type="AlphaFoldDB" id="A0A3N3E1Y6"/>
<evidence type="ECO:0000313" key="1">
    <source>
        <dbReference type="EMBL" id="ROV60732.1"/>
    </source>
</evidence>
<accession>A0A3N3E1Y6</accession>
<gene>
    <name evidence="1" type="ORF">EGH82_08245</name>
</gene>
<protein>
    <submittedName>
        <fullName evidence="1">Uncharacterized protein</fullName>
    </submittedName>
</protein>
<sequence length="80" mass="9142">MNRCFFFVLARLIIFYDATLRLNGLFSIYLTAGVKKKNAKKDSYCHHGRIIIKVLHNGMVQIKQKCLGTGQGIINPFKLL</sequence>
<comment type="caution">
    <text evidence="1">The sequence shown here is derived from an EMBL/GenBank/DDBJ whole genome shotgun (WGS) entry which is preliminary data.</text>
</comment>
<proteinExistence type="predicted"/>
<evidence type="ECO:0000313" key="2">
    <source>
        <dbReference type="Proteomes" id="UP000278792"/>
    </source>
</evidence>
<name>A0A3N3E1Y6_9VIBR</name>